<keyword evidence="3" id="KW-1185">Reference proteome</keyword>
<evidence type="ECO:0000313" key="3">
    <source>
        <dbReference type="Proteomes" id="UP001430193"/>
    </source>
</evidence>
<comment type="caution">
    <text evidence="2">The sequence shown here is derived from an EMBL/GenBank/DDBJ whole genome shotgun (WGS) entry which is preliminary data.</text>
</comment>
<evidence type="ECO:0000313" key="2">
    <source>
        <dbReference type="EMBL" id="MBM7130994.1"/>
    </source>
</evidence>
<feature type="signal peptide" evidence="1">
    <location>
        <begin position="1"/>
        <end position="20"/>
    </location>
</feature>
<reference evidence="2" key="1">
    <citation type="submission" date="2020-10" db="EMBL/GenBank/DDBJ databases">
        <title>Phylogeny of dyella-like bacteria.</title>
        <authorList>
            <person name="Fu J."/>
        </authorList>
    </citation>
    <scope>NUCLEOTIDE SEQUENCE</scope>
    <source>
        <strain evidence="2">DHON07</strain>
    </source>
</reference>
<gene>
    <name evidence="2" type="ORF">ISS99_15830</name>
</gene>
<feature type="chain" id="PRO_5045289557" description="Lipoprotein" evidence="1">
    <location>
        <begin position="21"/>
        <end position="105"/>
    </location>
</feature>
<name>A0ABS2KIU2_9GAMM</name>
<evidence type="ECO:0008006" key="4">
    <source>
        <dbReference type="Google" id="ProtNLM"/>
    </source>
</evidence>
<accession>A0ABS2KIU2</accession>
<proteinExistence type="predicted"/>
<dbReference type="EMBL" id="JADIKF010000039">
    <property type="protein sequence ID" value="MBM7130994.1"/>
    <property type="molecule type" value="Genomic_DNA"/>
</dbReference>
<dbReference type="RefSeq" id="WP_204632534.1">
    <property type="nucleotide sequence ID" value="NZ_BSOC01000002.1"/>
</dbReference>
<dbReference type="PROSITE" id="PS51257">
    <property type="entry name" value="PROKAR_LIPOPROTEIN"/>
    <property type="match status" value="1"/>
</dbReference>
<organism evidence="2 3">
    <name type="scientific">Dyella mobilis</name>
    <dbReference type="NCBI Taxonomy" id="1849582"/>
    <lineage>
        <taxon>Bacteria</taxon>
        <taxon>Pseudomonadati</taxon>
        <taxon>Pseudomonadota</taxon>
        <taxon>Gammaproteobacteria</taxon>
        <taxon>Lysobacterales</taxon>
        <taxon>Rhodanobacteraceae</taxon>
        <taxon>Dyella</taxon>
    </lineage>
</organism>
<evidence type="ECO:0000256" key="1">
    <source>
        <dbReference type="SAM" id="SignalP"/>
    </source>
</evidence>
<dbReference type="Proteomes" id="UP001430193">
    <property type="component" value="Unassembled WGS sequence"/>
</dbReference>
<sequence>MKIFLSKMALFLGVALTLTACGSSSPSATDVLNAYKDWATTEQKLGQPTRPLPPEAIVDHCKKAPDQPRGNGVLFNCYIRFGGESDTNLNPIQVYRGTDGHWVHW</sequence>
<protein>
    <recommendedName>
        <fullName evidence="4">Lipoprotein</fullName>
    </recommendedName>
</protein>
<keyword evidence="1" id="KW-0732">Signal</keyword>